<dbReference type="RefSeq" id="WP_077344120.1">
    <property type="nucleotide sequence ID" value="NZ_CP019605.1"/>
</dbReference>
<dbReference type="AlphaFoldDB" id="A0A1Q2CII7"/>
<reference evidence="1 2" key="1">
    <citation type="journal article" date="2016" name="Int. J. Syst. Evol. Microbiol.">
        <title>Tessaracoccus flavus sp. nov., isolated from the drainage system of a lindane-producing factory.</title>
        <authorList>
            <person name="Kumari R."/>
            <person name="Singh P."/>
            <person name="Schumann P."/>
            <person name="Lal R."/>
        </authorList>
    </citation>
    <scope>NUCLEOTIDE SEQUENCE [LARGE SCALE GENOMIC DNA]</scope>
    <source>
        <strain evidence="1 2">RP1T</strain>
    </source>
</reference>
<dbReference type="Proteomes" id="UP000188324">
    <property type="component" value="Chromosome"/>
</dbReference>
<dbReference type="EMBL" id="CP019605">
    <property type="protein sequence ID" value="AQP45922.1"/>
    <property type="molecule type" value="Genomic_DNA"/>
</dbReference>
<sequence>MEDVVIKPSMGRTVIVLLVCVAFTIGGVLLILSGGLFDIALGIAAIVTFGGGGGYYLSKALRSSTTFTLTPRGIDVGAGGFVPWSHVGRIGQTKVAGGVQALGVEVRNVAAYVGTLTPEQQRAALRTAKFGQRVGRSAPATDGDKSGDLDSIRKRDLAAALNWTAARSDGYHLIFPLLTLNKPADKLAEEVKAYRAKATGRGR</sequence>
<dbReference type="NCBIfam" id="NF041635">
    <property type="entry name" value="STM3941_fam"/>
    <property type="match status" value="1"/>
</dbReference>
<accession>A0A1Q2CII7</accession>
<protein>
    <submittedName>
        <fullName evidence="1">Uncharacterized protein</fullName>
    </submittedName>
</protein>
<evidence type="ECO:0000313" key="1">
    <source>
        <dbReference type="EMBL" id="AQP45922.1"/>
    </source>
</evidence>
<dbReference type="InterPro" id="IPR048136">
    <property type="entry name" value="STM3941-like"/>
</dbReference>
<gene>
    <name evidence="1" type="ORF">RPIT_14825</name>
</gene>
<evidence type="ECO:0000313" key="2">
    <source>
        <dbReference type="Proteomes" id="UP000188324"/>
    </source>
</evidence>
<dbReference type="STRING" id="1610493.RPIT_14825"/>
<name>A0A1Q2CII7_9ACTN</name>
<dbReference type="KEGG" id="tfl:RPIT_14825"/>
<keyword evidence="2" id="KW-1185">Reference proteome</keyword>
<proteinExistence type="predicted"/>
<organism evidence="1 2">
    <name type="scientific">Tessaracoccus flavus</name>
    <dbReference type="NCBI Taxonomy" id="1610493"/>
    <lineage>
        <taxon>Bacteria</taxon>
        <taxon>Bacillati</taxon>
        <taxon>Actinomycetota</taxon>
        <taxon>Actinomycetes</taxon>
        <taxon>Propionibacteriales</taxon>
        <taxon>Propionibacteriaceae</taxon>
        <taxon>Tessaracoccus</taxon>
    </lineage>
</organism>